<keyword evidence="12" id="KW-1185">Reference proteome</keyword>
<feature type="region of interest" description="Disordered" evidence="8">
    <location>
        <begin position="71"/>
        <end position="90"/>
    </location>
</feature>
<keyword evidence="7" id="KW-0175">Coiled coil</keyword>
<dbReference type="EMBL" id="KN880439">
    <property type="protein sequence ID" value="KIY72982.1"/>
    <property type="molecule type" value="Genomic_DNA"/>
</dbReference>
<dbReference type="SUPFAM" id="SSF48403">
    <property type="entry name" value="Ankyrin repeat"/>
    <property type="match status" value="1"/>
</dbReference>
<evidence type="ECO:0000256" key="1">
    <source>
        <dbReference type="ARBA" id="ARBA00022723"/>
    </source>
</evidence>
<feature type="domain" description="C3H1-type" evidence="10">
    <location>
        <begin position="761"/>
        <end position="788"/>
    </location>
</feature>
<evidence type="ECO:0000256" key="4">
    <source>
        <dbReference type="ARBA" id="ARBA00022833"/>
    </source>
</evidence>
<feature type="region of interest" description="Disordered" evidence="8">
    <location>
        <begin position="723"/>
        <end position="757"/>
    </location>
</feature>
<dbReference type="OrthoDB" id="10250354at2759"/>
<dbReference type="Pfam" id="PF13637">
    <property type="entry name" value="Ank_4"/>
    <property type="match status" value="1"/>
</dbReference>
<dbReference type="Pfam" id="PF00226">
    <property type="entry name" value="DnaJ"/>
    <property type="match status" value="1"/>
</dbReference>
<evidence type="ECO:0000259" key="9">
    <source>
        <dbReference type="PROSITE" id="PS50076"/>
    </source>
</evidence>
<dbReference type="SMART" id="SM00271">
    <property type="entry name" value="DnaJ"/>
    <property type="match status" value="1"/>
</dbReference>
<keyword evidence="5" id="KW-0040">ANK repeat</keyword>
<evidence type="ECO:0000256" key="3">
    <source>
        <dbReference type="ARBA" id="ARBA00022771"/>
    </source>
</evidence>
<dbReference type="Proteomes" id="UP000054007">
    <property type="component" value="Unassembled WGS sequence"/>
</dbReference>
<dbReference type="GO" id="GO:0010468">
    <property type="term" value="P:regulation of gene expression"/>
    <property type="evidence" value="ECO:0007669"/>
    <property type="project" value="UniProtKB-ARBA"/>
</dbReference>
<dbReference type="PANTHER" id="PTHR24198">
    <property type="entry name" value="ANKYRIN REPEAT AND PROTEIN KINASE DOMAIN-CONTAINING PROTEIN"/>
    <property type="match status" value="1"/>
</dbReference>
<keyword evidence="1 6" id="KW-0479">Metal-binding</keyword>
<feature type="region of interest" description="Disordered" evidence="8">
    <location>
        <begin position="837"/>
        <end position="867"/>
    </location>
</feature>
<keyword evidence="2" id="KW-0677">Repeat</keyword>
<feature type="compositionally biased region" description="Basic residues" evidence="8">
    <location>
        <begin position="850"/>
        <end position="867"/>
    </location>
</feature>
<dbReference type="Gene3D" id="1.10.287.110">
    <property type="entry name" value="DnaJ domain"/>
    <property type="match status" value="1"/>
</dbReference>
<dbReference type="SMART" id="SM00356">
    <property type="entry name" value="ZnF_C3H1"/>
    <property type="match status" value="2"/>
</dbReference>
<dbReference type="Pfam" id="PF18044">
    <property type="entry name" value="zf-CCCH_4"/>
    <property type="match status" value="1"/>
</dbReference>
<dbReference type="InterPro" id="IPR036869">
    <property type="entry name" value="J_dom_sf"/>
</dbReference>
<feature type="region of interest" description="Disordered" evidence="8">
    <location>
        <begin position="383"/>
        <end position="434"/>
    </location>
</feature>
<evidence type="ECO:0000259" key="10">
    <source>
        <dbReference type="PROSITE" id="PS50103"/>
    </source>
</evidence>
<dbReference type="CDD" id="cd06257">
    <property type="entry name" value="DnaJ"/>
    <property type="match status" value="1"/>
</dbReference>
<dbReference type="Gene3D" id="4.10.1000.10">
    <property type="entry name" value="Zinc finger, CCCH-type"/>
    <property type="match status" value="1"/>
</dbReference>
<sequence length="867" mass="98665">MVLRAEIVSAFEFIGCTPDTPQDEANRAYKKLALQNHPDKNPSKDATAKFQELSAAWNTCLRHYEHPHMSEETPTFERGSSGGHSFHSDQDVPLDEELAREFFDFLFKQAFYGRGSYNAGKKFREQRAYTDGFVFVFRENFADQQERISRNKARQKRANEAFAKRQADFAEECRQEEAAAAKKKAEERRLDSIYTEARVTAFKAARTGNGAEVRRLVEAHDLCVTDPEKLPKRTAQSKKAPAAVPKHETLLHVAAGFCDVATVDFLYNRGANPSALTGADLTPFHVACFRGNAATAQYFLDLKPRPEGCHPSKAVSPANKDTPLMIAAKSVHRTVAIIQLLTKHAPVHTVKDAWNVFDGLQFDGQDVTEFKRVLESKVGFVPPDQFDENERLTPKQRKKLEREEKEKRKQQDELNRQKNEKKAQEKRIREQEEREKLEAIAAVERQLEQERLAEQARIRKLREEEEARQRRAREEELARQRKRQEEEAARQKRLLEEAEARKKAVEERKRAAAERQRLEVENKRREEERRARELQRQQEAAEASRRQKEADARAAEAKRIREEQEAESRRKQMAAAEQARRDAQLRAEIEAKVRLELGAQLRAEAEAKVRAEMEWAARQRLQEQQDAEKRTFDVAEGLAAQQEAKRALLKQKRKEKLQLKKEAKKTEIQSPAPTIVPTLPTVMTDIAAAAPAPTAQKSDRPCRWFQKGYCRFGKKCRDLHVPVEEPSQQPTPLTPSPPARIPAAASVTPTSSTVAPAPQAKRALKPCRYFAKGGCVRGDKCKWAHVQPEAPKQTAYLPSPTPSSPTMPVREEVQTAPLAEDELFPKIKLQAKQSYVATEPLSPPAENPPAKKKRPYFPKKARVAKAA</sequence>
<dbReference type="AlphaFoldDB" id="A0A0D7BRC2"/>
<name>A0A0D7BRC2_9AGAR</name>
<dbReference type="InterPro" id="IPR001623">
    <property type="entry name" value="DnaJ_domain"/>
</dbReference>
<dbReference type="InterPro" id="IPR002110">
    <property type="entry name" value="Ankyrin_rpt"/>
</dbReference>
<accession>A0A0D7BRC2</accession>
<dbReference type="GO" id="GO:0008270">
    <property type="term" value="F:zinc ion binding"/>
    <property type="evidence" value="ECO:0007669"/>
    <property type="project" value="UniProtKB-KW"/>
</dbReference>
<feature type="domain" description="C3H1-type" evidence="10">
    <location>
        <begin position="696"/>
        <end position="723"/>
    </location>
</feature>
<dbReference type="InterPro" id="IPR000571">
    <property type="entry name" value="Znf_CCCH"/>
</dbReference>
<dbReference type="Gene3D" id="1.25.40.20">
    <property type="entry name" value="Ankyrin repeat-containing domain"/>
    <property type="match status" value="1"/>
</dbReference>
<evidence type="ECO:0000256" key="5">
    <source>
        <dbReference type="ARBA" id="ARBA00023043"/>
    </source>
</evidence>
<gene>
    <name evidence="11" type="ORF">CYLTODRAFT_485951</name>
</gene>
<evidence type="ECO:0000256" key="2">
    <source>
        <dbReference type="ARBA" id="ARBA00022737"/>
    </source>
</evidence>
<dbReference type="PROSITE" id="PS50076">
    <property type="entry name" value="DNAJ_2"/>
    <property type="match status" value="1"/>
</dbReference>
<feature type="coiled-coil region" evidence="7">
    <location>
        <begin position="638"/>
        <end position="669"/>
    </location>
</feature>
<evidence type="ECO:0000256" key="6">
    <source>
        <dbReference type="PROSITE-ProRule" id="PRU00723"/>
    </source>
</evidence>
<feature type="domain" description="J" evidence="9">
    <location>
        <begin position="9"/>
        <end position="65"/>
    </location>
</feature>
<feature type="zinc finger region" description="C3H1-type" evidence="6">
    <location>
        <begin position="696"/>
        <end position="723"/>
    </location>
</feature>
<evidence type="ECO:0008006" key="13">
    <source>
        <dbReference type="Google" id="ProtNLM"/>
    </source>
</evidence>
<dbReference type="PANTHER" id="PTHR24198:SF165">
    <property type="entry name" value="ANKYRIN REPEAT-CONTAINING PROTEIN-RELATED"/>
    <property type="match status" value="1"/>
</dbReference>
<dbReference type="InterPro" id="IPR036770">
    <property type="entry name" value="Ankyrin_rpt-contain_sf"/>
</dbReference>
<reference evidence="11 12" key="1">
    <citation type="journal article" date="2015" name="Fungal Genet. Biol.">
        <title>Evolution of novel wood decay mechanisms in Agaricales revealed by the genome sequences of Fistulina hepatica and Cylindrobasidium torrendii.</title>
        <authorList>
            <person name="Floudas D."/>
            <person name="Held B.W."/>
            <person name="Riley R."/>
            <person name="Nagy L.G."/>
            <person name="Koehler G."/>
            <person name="Ransdell A.S."/>
            <person name="Younus H."/>
            <person name="Chow J."/>
            <person name="Chiniquy J."/>
            <person name="Lipzen A."/>
            <person name="Tritt A."/>
            <person name="Sun H."/>
            <person name="Haridas S."/>
            <person name="LaButti K."/>
            <person name="Ohm R.A."/>
            <person name="Kues U."/>
            <person name="Blanchette R.A."/>
            <person name="Grigoriev I.V."/>
            <person name="Minto R.E."/>
            <person name="Hibbett D.S."/>
        </authorList>
    </citation>
    <scope>NUCLEOTIDE SEQUENCE [LARGE SCALE GENOMIC DNA]</scope>
    <source>
        <strain evidence="11 12">FP15055 ss-10</strain>
    </source>
</reference>
<feature type="zinc finger region" description="C3H1-type" evidence="6">
    <location>
        <begin position="761"/>
        <end position="788"/>
    </location>
</feature>
<dbReference type="SMART" id="SM00248">
    <property type="entry name" value="ANK"/>
    <property type="match status" value="3"/>
</dbReference>
<feature type="compositionally biased region" description="Basic and acidic residues" evidence="8">
    <location>
        <begin position="400"/>
        <end position="434"/>
    </location>
</feature>
<dbReference type="InterPro" id="IPR041367">
    <property type="entry name" value="Znf-CCCH_4"/>
</dbReference>
<evidence type="ECO:0000313" key="11">
    <source>
        <dbReference type="EMBL" id="KIY72982.1"/>
    </source>
</evidence>
<dbReference type="SUPFAM" id="SSF90229">
    <property type="entry name" value="CCCH zinc finger"/>
    <property type="match status" value="1"/>
</dbReference>
<dbReference type="PRINTS" id="PR00625">
    <property type="entry name" value="JDOMAIN"/>
</dbReference>
<dbReference type="PROSITE" id="PS50103">
    <property type="entry name" value="ZF_C3H1"/>
    <property type="match status" value="2"/>
</dbReference>
<organism evidence="11 12">
    <name type="scientific">Cylindrobasidium torrendii FP15055 ss-10</name>
    <dbReference type="NCBI Taxonomy" id="1314674"/>
    <lineage>
        <taxon>Eukaryota</taxon>
        <taxon>Fungi</taxon>
        <taxon>Dikarya</taxon>
        <taxon>Basidiomycota</taxon>
        <taxon>Agaricomycotina</taxon>
        <taxon>Agaricomycetes</taxon>
        <taxon>Agaricomycetidae</taxon>
        <taxon>Agaricales</taxon>
        <taxon>Marasmiineae</taxon>
        <taxon>Physalacriaceae</taxon>
        <taxon>Cylindrobasidium</taxon>
    </lineage>
</organism>
<evidence type="ECO:0000256" key="7">
    <source>
        <dbReference type="SAM" id="Coils"/>
    </source>
</evidence>
<dbReference type="STRING" id="1314674.A0A0D7BRC2"/>
<feature type="compositionally biased region" description="Basic and acidic residues" evidence="8">
    <location>
        <begin position="542"/>
        <end position="570"/>
    </location>
</feature>
<feature type="region of interest" description="Disordered" evidence="8">
    <location>
        <begin position="461"/>
        <end position="583"/>
    </location>
</feature>
<keyword evidence="4 6" id="KW-0862">Zinc</keyword>
<protein>
    <recommendedName>
        <fullName evidence="13">Ankyrin</fullName>
    </recommendedName>
</protein>
<feature type="compositionally biased region" description="Basic and acidic residues" evidence="8">
    <location>
        <begin position="461"/>
        <end position="536"/>
    </location>
</feature>
<evidence type="ECO:0000313" key="12">
    <source>
        <dbReference type="Proteomes" id="UP000054007"/>
    </source>
</evidence>
<keyword evidence="3 6" id="KW-0863">Zinc-finger</keyword>
<dbReference type="SUPFAM" id="SSF46565">
    <property type="entry name" value="Chaperone J-domain"/>
    <property type="match status" value="1"/>
</dbReference>
<evidence type="ECO:0000256" key="8">
    <source>
        <dbReference type="SAM" id="MobiDB-lite"/>
    </source>
</evidence>
<dbReference type="InterPro" id="IPR036855">
    <property type="entry name" value="Znf_CCCH_sf"/>
</dbReference>
<proteinExistence type="predicted"/>